<proteinExistence type="predicted"/>
<sequence>MRQQPPTLKELLENPEFQQAVKQFENLMKDPHFQKEFQQHMEKLLEDPELQRKFQQNLNELIIEDPQAFQQRIQEKFSTSSMEEKKPEISSLQHNALSQSHSSTLIKPAFFLFLLYYRQLVFTAVGLDEQMMESMGMFRSAFELLFIKTVAEIAQWLPLQPLARAATTTSFYLSNAAQQSYTYGERAWNYFSAKRNPEKYADLCKFYLANSELKNARWAYFQIPANNKEQRLELAKTLSRQLLNLDEDLFKILFKENFNYKNLISDYQDGWEKLKESASTFKRNNQWQRAFINYRLAANRIEEDHGTQPKNPITPNTATKNYYRCKFNCALALQQLASTDSQHRRSLLAKAKDSFTELQKNAGSVTATEVRTDSLSALSKKMVTKIRKDENKEFQHGLTVGLNP</sequence>
<reference evidence="1 2" key="1">
    <citation type="journal article" date="2009" name="Infect. Immun.">
        <title>Comparative genomics reveal extensive transposon-mediated genomic plasticity and diversity among potential effector proteins within the genus Coxiella.</title>
        <authorList>
            <person name="Beare P.A."/>
            <person name="Unsworth N."/>
            <person name="Andoh M."/>
            <person name="Voth D.E."/>
            <person name="Omsland A."/>
            <person name="Gilk S.D."/>
            <person name="Williams K.P."/>
            <person name="Sobral B.W."/>
            <person name="Kupko J.J.III."/>
            <person name="Porcella S.F."/>
            <person name="Samuel J.E."/>
            <person name="Heinzen R.A."/>
        </authorList>
    </citation>
    <scope>NUCLEOTIDE SEQUENCE [LARGE SCALE GENOMIC DNA]</scope>
    <source>
        <strain evidence="1 2">Dugway 5J108-111</strain>
    </source>
</reference>
<gene>
    <name evidence="1" type="ordered locus">CBUD_1270</name>
</gene>
<organism evidence="1 2">
    <name type="scientific">Coxiella burnetii (strain Dugway 5J108-111)</name>
    <dbReference type="NCBI Taxonomy" id="434922"/>
    <lineage>
        <taxon>Bacteria</taxon>
        <taxon>Pseudomonadati</taxon>
        <taxon>Pseudomonadota</taxon>
        <taxon>Gammaproteobacteria</taxon>
        <taxon>Legionellales</taxon>
        <taxon>Coxiellaceae</taxon>
        <taxon>Coxiella</taxon>
    </lineage>
</organism>
<evidence type="ECO:0000313" key="2">
    <source>
        <dbReference type="Proteomes" id="UP000008555"/>
    </source>
</evidence>
<dbReference type="EMBL" id="CP000733">
    <property type="protein sequence ID" value="ABS77819.1"/>
    <property type="molecule type" value="Genomic_DNA"/>
</dbReference>
<dbReference type="KEGG" id="cbd:CBUD_1270"/>
<dbReference type="HOGENOM" id="CLU_733028_0_0_6"/>
<dbReference type="AlphaFoldDB" id="A9KFN6"/>
<name>A9KFN6_COXBN</name>
<evidence type="ECO:0000313" key="1">
    <source>
        <dbReference type="EMBL" id="ABS77819.1"/>
    </source>
</evidence>
<accession>A9KFN6</accession>
<protein>
    <submittedName>
        <fullName evidence="1">Uncharacterized protein</fullName>
    </submittedName>
</protein>
<dbReference type="Proteomes" id="UP000008555">
    <property type="component" value="Chromosome"/>
</dbReference>